<organism evidence="1">
    <name type="scientific">Rhizophora mucronata</name>
    <name type="common">Asiatic mangrove</name>
    <dbReference type="NCBI Taxonomy" id="61149"/>
    <lineage>
        <taxon>Eukaryota</taxon>
        <taxon>Viridiplantae</taxon>
        <taxon>Streptophyta</taxon>
        <taxon>Embryophyta</taxon>
        <taxon>Tracheophyta</taxon>
        <taxon>Spermatophyta</taxon>
        <taxon>Magnoliopsida</taxon>
        <taxon>eudicotyledons</taxon>
        <taxon>Gunneridae</taxon>
        <taxon>Pentapetalae</taxon>
        <taxon>rosids</taxon>
        <taxon>fabids</taxon>
        <taxon>Malpighiales</taxon>
        <taxon>Rhizophoraceae</taxon>
        <taxon>Rhizophora</taxon>
    </lineage>
</organism>
<proteinExistence type="predicted"/>
<accession>A0A2P2NKA8</accession>
<name>A0A2P2NKA8_RHIMU</name>
<reference evidence="1" key="1">
    <citation type="submission" date="2018-02" db="EMBL/GenBank/DDBJ databases">
        <title>Rhizophora mucronata_Transcriptome.</title>
        <authorList>
            <person name="Meera S.P."/>
            <person name="Sreeshan A."/>
            <person name="Augustine A."/>
        </authorList>
    </citation>
    <scope>NUCLEOTIDE SEQUENCE</scope>
    <source>
        <tissue evidence="1">Leaf</tissue>
    </source>
</reference>
<dbReference type="AlphaFoldDB" id="A0A2P2NKA8"/>
<protein>
    <submittedName>
        <fullName evidence="1">Uncharacterized protein</fullName>
    </submittedName>
</protein>
<sequence length="36" mass="4279">MFEPPPSFFLDNETCFNFQNSQKAFSYWNVMHIGFG</sequence>
<dbReference type="EMBL" id="GGEC01062380">
    <property type="protein sequence ID" value="MBX42864.1"/>
    <property type="molecule type" value="Transcribed_RNA"/>
</dbReference>
<evidence type="ECO:0000313" key="1">
    <source>
        <dbReference type="EMBL" id="MBX42864.1"/>
    </source>
</evidence>